<dbReference type="Gene3D" id="3.30.70.3290">
    <property type="match status" value="1"/>
</dbReference>
<evidence type="ECO:0000256" key="4">
    <source>
        <dbReference type="ARBA" id="ARBA00023268"/>
    </source>
</evidence>
<dbReference type="InterPro" id="IPR009081">
    <property type="entry name" value="PP-bd_ACP"/>
</dbReference>
<feature type="region of interest" description="C-terminal hotdog fold" evidence="6">
    <location>
        <begin position="991"/>
        <end position="1123"/>
    </location>
</feature>
<dbReference type="Proteomes" id="UP000468735">
    <property type="component" value="Unassembled WGS sequence"/>
</dbReference>
<dbReference type="PROSITE" id="PS00012">
    <property type="entry name" value="PHOSPHOPANTETHEINE"/>
    <property type="match status" value="1"/>
</dbReference>
<sequence length="1709" mass="180784">MSTSEQRMVEALRVSLKEKERLREQNRRLVEATREPIAIVGMACRFPGGVRSPEDLWRLVAGGNETTTGFPEDRGWDTAGLYDPEPGRPGKTYTRSGGFLHDAADFDPAFFGISPNEARAMDPQQRLFLETSWEAVERAGIDPVALRGTPTGVFAGVMYHDYPGSAAIGSVVSGRVAYTLGLEGPAVSVDTACSSSLVTLHLAVQALRRGECSLALAGGVTVMATPGTFVEFGRQRGLSADGRCKAFGAGADGVGWAEGVGALVVERLADARRHGRQVLAVVRGSAVNQDGASNGLTAPNGPSQERVIRQALAAAGLTVDDVDAVEAHGTGTTLGDPIEARALLATYGKDRDRPLFLGSVKSNIGHTQAAAGVAGVIKTVMALRHGELPKTLHADEPTSHVDWSTGNVRLLSETIGWPGTGRLRRAGVSAFGYSGTNVHTIIEQAPDAEPAPVAPRAALPVPLVVSARTQEAVPAQAERLLAHLTEHPELDLLDVAYSLATTRTAFQHRAVAVGGTREELAGFVFGETEEGRLAFAFSGQGSQRVGMGRELYEAFPVFAEAFDAVDAEFSFSLHEVIGDDRVHQTAFTQAALFAFEVALYRLIESWGLRPDWLVGHSIGELAAAHVAGVWSLADAARLVEARSRLMQALPAGGAMVAIAEAEERVRPLLMPGVDIAAVNGPSSVVISGVESEVIDVAGRFSRTKRLKVSHAFHSALMEPMLAEFRRVAESVTYHPARIAMASGEVSSPEYWVRQVRDTVRFHEAVEQVTGQGVTCFLEIGPDAVLSALVEGGIPALRRGRPETAALAEAVGRLHLNGKSPDWEAFFAGRDVRRVDLPTYAFQRQRYWTTPQHVTDGVEHPLLNAAMEVAGSGQQAFSGRLSAESQPWLADHVVLGHQVVPGAALVELALWAGGQAGSPVVEELTLEAPLVLHDRGSLELQVVVGDEDETGRRPVAVHTRAAEETWVCHASGTLTAHDRDAFQPTAWPPEGAVPVPVDGLYEELAERGYDYGPEFRGLRAAWRHGDEVFAEVVLAGVDDGFGLHPALLDSVLHAHRFTGETDETLIPFAWNGVRLQATGARAVRVRIAPAGPETVTVQIADTTGAPVLSVDALTVRPVAAHQLAPTGSLYTTTWVPLDPAAAGPPSDAEIVMPDGGSTVRAALRETLAALNAAKPERPLVVVTRKAVMTGDGDVIDPVTAPVWGLVRAAQAEDPGRYGLLDVTAGEPPADLVDTFMASGEPAAAIRDGRLLVPRLAAVTSAAEPAPWDAGGTVLITGGTGGLGAQLARHLVVEHGVRSLLLVGRRGERAPGAPRLRTELSDLGADVTIEACDVADREALAALLATHGAGLTAVVHAAGVADVGLIGTLTRERLDEVLRAKVDAAWNLHELTRDLGLKAFVLYSSAAGSLLAAGQAAYAAANVYLDALAEHRRAQGLPGTSLAWGLWDEDAGMAGDLDEADKQRLRRLGIPAVAPDAGLRLFDAALASGEPNVLPLPLDHAALRARGDDLPHLLRGLVRAGPVRRPAAARHTELPQRLAGLTEDEQVESLADLVAGHVAAVLGHDSADAVDHRAPFRDLGFDSSAAVELRDALGTATGLRLPATLVFDQPTTLAVARYLRERLVPEEADPVGRVLAELTRLGETLAAAPVGNDAGRVAITARLEALLRRWRGSHDDDVRDDGGVRDFASATDEEIFAALDDELSLPEPGEV</sequence>
<protein>
    <submittedName>
        <fullName evidence="11">SDR family NAD(P)-dependent oxidoreductase</fullName>
    </submittedName>
</protein>
<dbReference type="GO" id="GO:0004315">
    <property type="term" value="F:3-oxoacyl-[acyl-carrier-protein] synthase activity"/>
    <property type="evidence" value="ECO:0007669"/>
    <property type="project" value="InterPro"/>
</dbReference>
<name>A0A6H9YJA4_9ACTN</name>
<dbReference type="InterPro" id="IPR036291">
    <property type="entry name" value="NAD(P)-bd_dom_sf"/>
</dbReference>
<dbReference type="Gene3D" id="3.40.50.720">
    <property type="entry name" value="NAD(P)-binding Rossmann-like Domain"/>
    <property type="match status" value="1"/>
</dbReference>
<organism evidence="11 12">
    <name type="scientific">Actinomadura rudentiformis</name>
    <dbReference type="NCBI Taxonomy" id="359158"/>
    <lineage>
        <taxon>Bacteria</taxon>
        <taxon>Bacillati</taxon>
        <taxon>Actinomycetota</taxon>
        <taxon>Actinomycetes</taxon>
        <taxon>Streptosporangiales</taxon>
        <taxon>Thermomonosporaceae</taxon>
        <taxon>Actinomadura</taxon>
    </lineage>
</organism>
<evidence type="ECO:0000256" key="1">
    <source>
        <dbReference type="ARBA" id="ARBA00022450"/>
    </source>
</evidence>
<dbReference type="RefSeq" id="WP_151564343.1">
    <property type="nucleotide sequence ID" value="NZ_WBMT01000012.1"/>
</dbReference>
<dbReference type="SUPFAM" id="SSF47336">
    <property type="entry name" value="ACP-like"/>
    <property type="match status" value="1"/>
</dbReference>
<dbReference type="InterPro" id="IPR020806">
    <property type="entry name" value="PKS_PP-bd"/>
</dbReference>
<dbReference type="PROSITE" id="PS52019">
    <property type="entry name" value="PKS_MFAS_DH"/>
    <property type="match status" value="1"/>
</dbReference>
<dbReference type="SMART" id="SM00823">
    <property type="entry name" value="PKS_PP"/>
    <property type="match status" value="1"/>
</dbReference>
<dbReference type="Pfam" id="PF14765">
    <property type="entry name" value="PS-DH"/>
    <property type="match status" value="1"/>
</dbReference>
<keyword evidence="3" id="KW-0808">Transferase</keyword>
<dbReference type="InterPro" id="IPR032821">
    <property type="entry name" value="PKS_assoc"/>
</dbReference>
<dbReference type="InterPro" id="IPR036736">
    <property type="entry name" value="ACP-like_sf"/>
</dbReference>
<dbReference type="InterPro" id="IPR050091">
    <property type="entry name" value="PKS_NRPS_Biosynth_Enz"/>
</dbReference>
<dbReference type="InterPro" id="IPR018201">
    <property type="entry name" value="Ketoacyl_synth_AS"/>
</dbReference>
<keyword evidence="5" id="KW-0012">Acyltransferase</keyword>
<dbReference type="InterPro" id="IPR016039">
    <property type="entry name" value="Thiolase-like"/>
</dbReference>
<dbReference type="SUPFAM" id="SSF52151">
    <property type="entry name" value="FabD/lysophospholipase-like"/>
    <property type="match status" value="1"/>
</dbReference>
<dbReference type="OrthoDB" id="4537517at2"/>
<dbReference type="Gene3D" id="3.40.47.10">
    <property type="match status" value="1"/>
</dbReference>
<comment type="caution">
    <text evidence="11">The sequence shown here is derived from an EMBL/GenBank/DDBJ whole genome shotgun (WGS) entry which is preliminary data.</text>
</comment>
<feature type="domain" description="PKS/mFAS DH" evidence="10">
    <location>
        <begin position="859"/>
        <end position="1123"/>
    </location>
</feature>
<dbReference type="Pfam" id="PF21089">
    <property type="entry name" value="PKS_DH_N"/>
    <property type="match status" value="1"/>
</dbReference>
<evidence type="ECO:0000259" key="8">
    <source>
        <dbReference type="PROSITE" id="PS50075"/>
    </source>
</evidence>
<dbReference type="Gene3D" id="1.10.1200.10">
    <property type="entry name" value="ACP-like"/>
    <property type="match status" value="1"/>
</dbReference>
<dbReference type="SUPFAM" id="SSF53901">
    <property type="entry name" value="Thiolase-like"/>
    <property type="match status" value="1"/>
</dbReference>
<dbReference type="SMART" id="SM00825">
    <property type="entry name" value="PKS_KS"/>
    <property type="match status" value="1"/>
</dbReference>
<keyword evidence="2" id="KW-0597">Phosphoprotein</keyword>
<dbReference type="InterPro" id="IPR016035">
    <property type="entry name" value="Acyl_Trfase/lysoPLipase"/>
</dbReference>
<evidence type="ECO:0000256" key="2">
    <source>
        <dbReference type="ARBA" id="ARBA00022553"/>
    </source>
</evidence>
<evidence type="ECO:0000256" key="7">
    <source>
        <dbReference type="SAM" id="MobiDB-lite"/>
    </source>
</evidence>
<dbReference type="SMART" id="SM00822">
    <property type="entry name" value="PKS_KR"/>
    <property type="match status" value="1"/>
</dbReference>
<evidence type="ECO:0000313" key="11">
    <source>
        <dbReference type="EMBL" id="KAB2346165.1"/>
    </source>
</evidence>
<keyword evidence="12" id="KW-1185">Reference proteome</keyword>
<dbReference type="Pfam" id="PF00698">
    <property type="entry name" value="Acyl_transf_1"/>
    <property type="match status" value="1"/>
</dbReference>
<keyword evidence="1" id="KW-0596">Phosphopantetheine</keyword>
<feature type="active site" description="Proton donor; for dehydratase activity" evidence="6">
    <location>
        <position position="1048"/>
    </location>
</feature>
<dbReference type="InterPro" id="IPR057326">
    <property type="entry name" value="KR_dom"/>
</dbReference>
<dbReference type="InterPro" id="IPR006162">
    <property type="entry name" value="Ppantetheine_attach_site"/>
</dbReference>
<dbReference type="PROSITE" id="PS52004">
    <property type="entry name" value="KS3_2"/>
    <property type="match status" value="1"/>
</dbReference>
<feature type="region of interest" description="Disordered" evidence="7">
    <location>
        <begin position="68"/>
        <end position="88"/>
    </location>
</feature>
<evidence type="ECO:0000256" key="5">
    <source>
        <dbReference type="ARBA" id="ARBA00023315"/>
    </source>
</evidence>
<feature type="domain" description="Ketosynthase family 3 (KS3)" evidence="9">
    <location>
        <begin position="34"/>
        <end position="444"/>
    </location>
</feature>
<evidence type="ECO:0000259" key="10">
    <source>
        <dbReference type="PROSITE" id="PS52019"/>
    </source>
</evidence>
<dbReference type="Gene3D" id="3.40.366.10">
    <property type="entry name" value="Malonyl-Coenzyme A Acyl Carrier Protein, domain 2"/>
    <property type="match status" value="1"/>
</dbReference>
<dbReference type="Pfam" id="PF02801">
    <property type="entry name" value="Ketoacyl-synt_C"/>
    <property type="match status" value="1"/>
</dbReference>
<dbReference type="InterPro" id="IPR001227">
    <property type="entry name" value="Ac_transferase_dom_sf"/>
</dbReference>
<evidence type="ECO:0000256" key="6">
    <source>
        <dbReference type="PROSITE-ProRule" id="PRU01363"/>
    </source>
</evidence>
<dbReference type="InterPro" id="IPR042104">
    <property type="entry name" value="PKS_dehydratase_sf"/>
</dbReference>
<accession>A0A6H9YJA4</accession>
<dbReference type="PROSITE" id="PS50075">
    <property type="entry name" value="CARRIER"/>
    <property type="match status" value="1"/>
</dbReference>
<keyword evidence="4" id="KW-0511">Multifunctional enzyme</keyword>
<dbReference type="InterPro" id="IPR055123">
    <property type="entry name" value="SpnB-like_Rossmann"/>
</dbReference>
<dbReference type="Pfam" id="PF08659">
    <property type="entry name" value="KR"/>
    <property type="match status" value="1"/>
</dbReference>
<dbReference type="CDD" id="cd00833">
    <property type="entry name" value="PKS"/>
    <property type="match status" value="1"/>
</dbReference>
<evidence type="ECO:0000313" key="12">
    <source>
        <dbReference type="Proteomes" id="UP000468735"/>
    </source>
</evidence>
<dbReference type="SUPFAM" id="SSF51735">
    <property type="entry name" value="NAD(P)-binding Rossmann-fold domains"/>
    <property type="match status" value="2"/>
</dbReference>
<dbReference type="InterPro" id="IPR014031">
    <property type="entry name" value="Ketoacyl_synth_C"/>
</dbReference>
<dbReference type="Pfam" id="PF22953">
    <property type="entry name" value="SpnB_Rossmann"/>
    <property type="match status" value="1"/>
</dbReference>
<gene>
    <name evidence="11" type="ORF">F8566_26110</name>
</gene>
<dbReference type="Pfam" id="PF00109">
    <property type="entry name" value="ketoacyl-synt"/>
    <property type="match status" value="1"/>
</dbReference>
<feature type="region of interest" description="N-terminal hotdog fold" evidence="6">
    <location>
        <begin position="859"/>
        <end position="980"/>
    </location>
</feature>
<dbReference type="SMART" id="SM00827">
    <property type="entry name" value="PKS_AT"/>
    <property type="match status" value="1"/>
</dbReference>
<dbReference type="InterPro" id="IPR014043">
    <property type="entry name" value="Acyl_transferase_dom"/>
</dbReference>
<dbReference type="InterPro" id="IPR049552">
    <property type="entry name" value="PKS_DH_N"/>
</dbReference>
<dbReference type="InterPro" id="IPR049551">
    <property type="entry name" value="PKS_DH_C"/>
</dbReference>
<dbReference type="SMART" id="SM00826">
    <property type="entry name" value="PKS_DH"/>
    <property type="match status" value="1"/>
</dbReference>
<dbReference type="InterPro" id="IPR049900">
    <property type="entry name" value="PKS_mFAS_DH"/>
</dbReference>
<dbReference type="InterPro" id="IPR013968">
    <property type="entry name" value="PKS_KR"/>
</dbReference>
<dbReference type="Pfam" id="PF00550">
    <property type="entry name" value="PP-binding"/>
    <property type="match status" value="1"/>
</dbReference>
<dbReference type="PANTHER" id="PTHR43775:SF51">
    <property type="entry name" value="INACTIVE PHENOLPHTHIOCEROL SYNTHESIS POLYKETIDE SYNTHASE TYPE I PKS1-RELATED"/>
    <property type="match status" value="1"/>
</dbReference>
<dbReference type="Pfam" id="PF16197">
    <property type="entry name" value="KAsynt_C_assoc"/>
    <property type="match status" value="1"/>
</dbReference>
<reference evidence="11 12" key="1">
    <citation type="submission" date="2019-09" db="EMBL/GenBank/DDBJ databases">
        <title>Actinomadura physcomitrii sp. nov., a novel actinomycete isolated from moss [Physcomitrium sphaericum (Ludw) Fuernr].</title>
        <authorList>
            <person name="Zhuang X."/>
            <person name="Liu C."/>
        </authorList>
    </citation>
    <scope>NUCLEOTIDE SEQUENCE [LARGE SCALE GENOMIC DNA]</scope>
    <source>
        <strain evidence="11 12">HMC1</strain>
    </source>
</reference>
<evidence type="ECO:0000256" key="3">
    <source>
        <dbReference type="ARBA" id="ARBA00022679"/>
    </source>
</evidence>
<dbReference type="GO" id="GO:0006633">
    <property type="term" value="P:fatty acid biosynthetic process"/>
    <property type="evidence" value="ECO:0007669"/>
    <property type="project" value="InterPro"/>
</dbReference>
<dbReference type="Gene3D" id="3.10.129.110">
    <property type="entry name" value="Polyketide synthase dehydratase"/>
    <property type="match status" value="1"/>
</dbReference>
<dbReference type="InterPro" id="IPR020841">
    <property type="entry name" value="PKS_Beta-ketoAc_synthase_dom"/>
</dbReference>
<dbReference type="SUPFAM" id="SSF55048">
    <property type="entry name" value="Probable ACP-binding domain of malonyl-CoA ACP transacylase"/>
    <property type="match status" value="1"/>
</dbReference>
<dbReference type="PROSITE" id="PS00606">
    <property type="entry name" value="KS3_1"/>
    <property type="match status" value="1"/>
</dbReference>
<dbReference type="SMART" id="SM01294">
    <property type="entry name" value="PKS_PP_betabranch"/>
    <property type="match status" value="1"/>
</dbReference>
<dbReference type="EMBL" id="WBMT01000012">
    <property type="protein sequence ID" value="KAB2346165.1"/>
    <property type="molecule type" value="Genomic_DNA"/>
</dbReference>
<dbReference type="InterPro" id="IPR014030">
    <property type="entry name" value="Ketoacyl_synth_N"/>
</dbReference>
<proteinExistence type="predicted"/>
<dbReference type="CDD" id="cd08956">
    <property type="entry name" value="KR_3_FAS_SDR_x"/>
    <property type="match status" value="1"/>
</dbReference>
<evidence type="ECO:0000259" key="9">
    <source>
        <dbReference type="PROSITE" id="PS52004"/>
    </source>
</evidence>
<dbReference type="InterPro" id="IPR016036">
    <property type="entry name" value="Malonyl_transacylase_ACP-bd"/>
</dbReference>
<dbReference type="FunFam" id="1.10.1200.10:FF:000007">
    <property type="entry name" value="Probable polyketide synthase pks17"/>
    <property type="match status" value="1"/>
</dbReference>
<dbReference type="GO" id="GO:0004312">
    <property type="term" value="F:fatty acid synthase activity"/>
    <property type="evidence" value="ECO:0007669"/>
    <property type="project" value="TreeGrafter"/>
</dbReference>
<dbReference type="GO" id="GO:0031177">
    <property type="term" value="F:phosphopantetheine binding"/>
    <property type="evidence" value="ECO:0007669"/>
    <property type="project" value="InterPro"/>
</dbReference>
<dbReference type="PANTHER" id="PTHR43775">
    <property type="entry name" value="FATTY ACID SYNTHASE"/>
    <property type="match status" value="1"/>
</dbReference>
<feature type="active site" description="Proton acceptor; for dehydratase activity" evidence="6">
    <location>
        <position position="891"/>
    </location>
</feature>
<dbReference type="InterPro" id="IPR020807">
    <property type="entry name" value="PKS_DH"/>
</dbReference>
<feature type="domain" description="Carrier" evidence="8">
    <location>
        <begin position="1546"/>
        <end position="1621"/>
    </location>
</feature>
<dbReference type="FunFam" id="3.40.47.10:FF:000019">
    <property type="entry name" value="Polyketide synthase type I"/>
    <property type="match status" value="1"/>
</dbReference>